<accession>A0A1G2BUP2</accession>
<organism evidence="1 2">
    <name type="scientific">Candidatus Komeilibacteria bacterium RIFCSPLOWO2_01_FULL_53_11</name>
    <dbReference type="NCBI Taxonomy" id="1798552"/>
    <lineage>
        <taxon>Bacteria</taxon>
        <taxon>Candidatus Komeiliibacteriota</taxon>
    </lineage>
</organism>
<sequence>MGGSFKVSEVYQGPRQHFSGEVVSGRLMPGMEARLDGNCLVIIQIIAQDRDTEPLQKAHRGDRVILDIGATAADLSDIKGTILNFDELRSISLKKGFFLKPDPTA</sequence>
<reference evidence="1 2" key="1">
    <citation type="journal article" date="2016" name="Nat. Commun.">
        <title>Thousands of microbial genomes shed light on interconnected biogeochemical processes in an aquifer system.</title>
        <authorList>
            <person name="Anantharaman K."/>
            <person name="Brown C.T."/>
            <person name="Hug L.A."/>
            <person name="Sharon I."/>
            <person name="Castelle C.J."/>
            <person name="Probst A.J."/>
            <person name="Thomas B.C."/>
            <person name="Singh A."/>
            <person name="Wilkins M.J."/>
            <person name="Karaoz U."/>
            <person name="Brodie E.L."/>
            <person name="Williams K.H."/>
            <person name="Hubbard S.S."/>
            <person name="Banfield J.F."/>
        </authorList>
    </citation>
    <scope>NUCLEOTIDE SEQUENCE [LARGE SCALE GENOMIC DNA]</scope>
</reference>
<comment type="caution">
    <text evidence="1">The sequence shown here is derived from an EMBL/GenBank/DDBJ whole genome shotgun (WGS) entry which is preliminary data.</text>
</comment>
<protein>
    <recommendedName>
        <fullName evidence="3">Translation elongation factor EFTu-like domain-containing protein</fullName>
    </recommendedName>
</protein>
<evidence type="ECO:0008006" key="3">
    <source>
        <dbReference type="Google" id="ProtNLM"/>
    </source>
</evidence>
<name>A0A1G2BUP2_9BACT</name>
<proteinExistence type="predicted"/>
<dbReference type="AlphaFoldDB" id="A0A1G2BUP2"/>
<dbReference type="Proteomes" id="UP000177349">
    <property type="component" value="Unassembled WGS sequence"/>
</dbReference>
<evidence type="ECO:0000313" key="2">
    <source>
        <dbReference type="Proteomes" id="UP000177349"/>
    </source>
</evidence>
<gene>
    <name evidence="1" type="ORF">A3B31_02845</name>
</gene>
<evidence type="ECO:0000313" key="1">
    <source>
        <dbReference type="EMBL" id="OGY92801.1"/>
    </source>
</evidence>
<dbReference type="EMBL" id="MHKN01000009">
    <property type="protein sequence ID" value="OGY92801.1"/>
    <property type="molecule type" value="Genomic_DNA"/>
</dbReference>